<evidence type="ECO:0000313" key="3">
    <source>
        <dbReference type="EMBL" id="CAF1171875.1"/>
    </source>
</evidence>
<gene>
    <name evidence="2" type="ORF">BJG266_LOCUS7392</name>
    <name evidence="3" type="ORF">QVE165_LOCUS24166</name>
</gene>
<dbReference type="OrthoDB" id="5857104at2759"/>
<keyword evidence="4" id="KW-1185">Reference proteome</keyword>
<dbReference type="EMBL" id="CAJNOI010000022">
    <property type="protein sequence ID" value="CAF0842533.1"/>
    <property type="molecule type" value="Genomic_DNA"/>
</dbReference>
<evidence type="ECO:0000313" key="2">
    <source>
        <dbReference type="EMBL" id="CAF0842533.1"/>
    </source>
</evidence>
<dbReference type="Proteomes" id="UP000663832">
    <property type="component" value="Unassembled WGS sequence"/>
</dbReference>
<feature type="region of interest" description="Disordered" evidence="1">
    <location>
        <begin position="102"/>
        <end position="128"/>
    </location>
</feature>
<accession>A0A813VUX5</accession>
<dbReference type="AlphaFoldDB" id="A0A813VUX5"/>
<feature type="region of interest" description="Disordered" evidence="1">
    <location>
        <begin position="1"/>
        <end position="64"/>
    </location>
</feature>
<reference evidence="2" key="1">
    <citation type="submission" date="2021-02" db="EMBL/GenBank/DDBJ databases">
        <authorList>
            <person name="Nowell W R."/>
        </authorList>
    </citation>
    <scope>NUCLEOTIDE SEQUENCE</scope>
</reference>
<name>A0A813VUX5_9BILA</name>
<organism evidence="2 5">
    <name type="scientific">Adineta steineri</name>
    <dbReference type="NCBI Taxonomy" id="433720"/>
    <lineage>
        <taxon>Eukaryota</taxon>
        <taxon>Metazoa</taxon>
        <taxon>Spiralia</taxon>
        <taxon>Gnathifera</taxon>
        <taxon>Rotifera</taxon>
        <taxon>Eurotatoria</taxon>
        <taxon>Bdelloidea</taxon>
        <taxon>Adinetida</taxon>
        <taxon>Adinetidae</taxon>
        <taxon>Adineta</taxon>
    </lineage>
</organism>
<dbReference type="Proteomes" id="UP000663877">
    <property type="component" value="Unassembled WGS sequence"/>
</dbReference>
<proteinExistence type="predicted"/>
<protein>
    <submittedName>
        <fullName evidence="2">Uncharacterized protein</fullName>
    </submittedName>
</protein>
<evidence type="ECO:0000313" key="5">
    <source>
        <dbReference type="Proteomes" id="UP000663877"/>
    </source>
</evidence>
<evidence type="ECO:0000313" key="4">
    <source>
        <dbReference type="Proteomes" id="UP000663832"/>
    </source>
</evidence>
<comment type="caution">
    <text evidence="2">The sequence shown here is derived from an EMBL/GenBank/DDBJ whole genome shotgun (WGS) entry which is preliminary data.</text>
</comment>
<sequence length="128" mass="14372">MSDTEEPMDTANDKSDSDNTTPTKHADELEEELGGVDELPEGDGEEDSDQEYTTKKKKPIKKPEIVLDPAFQSRLNEDQVKRFNYLLEQTEIFSHFVQDGQLNKHSKGAGSTSPLKMKTPAKKTDNTN</sequence>
<evidence type="ECO:0000256" key="1">
    <source>
        <dbReference type="SAM" id="MobiDB-lite"/>
    </source>
</evidence>
<dbReference type="EMBL" id="CAJNOM010000168">
    <property type="protein sequence ID" value="CAF1171875.1"/>
    <property type="molecule type" value="Genomic_DNA"/>
</dbReference>
<feature type="compositionally biased region" description="Acidic residues" evidence="1">
    <location>
        <begin position="28"/>
        <end position="50"/>
    </location>
</feature>